<protein>
    <submittedName>
        <fullName evidence="1">Uncharacterized protein</fullName>
    </submittedName>
</protein>
<proteinExistence type="predicted"/>
<accession>A0A8T1MI17</accession>
<gene>
    <name evidence="1" type="ORF">CSKR_200883</name>
</gene>
<sequence length="74" mass="8115">MRAMVEKNGSTSGYTEFLIGVNRKCVLTPALFDLRLAAIMDVAFVNDDANVPLEYRFSGYPSSTERLGAKSLVP</sequence>
<reference evidence="1 2" key="1">
    <citation type="journal article" date="2018" name="Biotechnol. Adv.">
        <title>Improved genomic resources and new bioinformatic workflow for the carcinogenic parasite Clonorchis sinensis: Biotechnological implications.</title>
        <authorList>
            <person name="Wang D."/>
            <person name="Korhonen P.K."/>
            <person name="Gasser R.B."/>
            <person name="Young N.D."/>
        </authorList>
    </citation>
    <scope>NUCLEOTIDE SEQUENCE [LARGE SCALE GENOMIC DNA]</scope>
    <source>
        <strain evidence="1">Cs-k2</strain>
    </source>
</reference>
<name>A0A8T1MI17_CLOSI</name>
<dbReference type="Proteomes" id="UP000286415">
    <property type="component" value="Unassembled WGS sequence"/>
</dbReference>
<keyword evidence="2" id="KW-1185">Reference proteome</keyword>
<comment type="caution">
    <text evidence="1">The sequence shown here is derived from an EMBL/GenBank/DDBJ whole genome shotgun (WGS) entry which is preliminary data.</text>
</comment>
<dbReference type="EMBL" id="NIRI02000042">
    <property type="protein sequence ID" value="KAG5449054.1"/>
    <property type="molecule type" value="Genomic_DNA"/>
</dbReference>
<dbReference type="AlphaFoldDB" id="A0A8T1MI17"/>
<organism evidence="1 2">
    <name type="scientific">Clonorchis sinensis</name>
    <name type="common">Chinese liver fluke</name>
    <dbReference type="NCBI Taxonomy" id="79923"/>
    <lineage>
        <taxon>Eukaryota</taxon>
        <taxon>Metazoa</taxon>
        <taxon>Spiralia</taxon>
        <taxon>Lophotrochozoa</taxon>
        <taxon>Platyhelminthes</taxon>
        <taxon>Trematoda</taxon>
        <taxon>Digenea</taxon>
        <taxon>Opisthorchiida</taxon>
        <taxon>Opisthorchiata</taxon>
        <taxon>Opisthorchiidae</taxon>
        <taxon>Clonorchis</taxon>
    </lineage>
</organism>
<reference evidence="1 2" key="2">
    <citation type="journal article" date="2021" name="Genomics">
        <title>High-quality reference genome for Clonorchis sinensis.</title>
        <authorList>
            <person name="Young N.D."/>
            <person name="Stroehlein A.J."/>
            <person name="Kinkar L."/>
            <person name="Wang T."/>
            <person name="Sohn W.M."/>
            <person name="Chang B.C.H."/>
            <person name="Kaur P."/>
            <person name="Weisz D."/>
            <person name="Dudchenko O."/>
            <person name="Aiden E.L."/>
            <person name="Korhonen P.K."/>
            <person name="Gasser R.B."/>
        </authorList>
    </citation>
    <scope>NUCLEOTIDE SEQUENCE [LARGE SCALE GENOMIC DNA]</scope>
    <source>
        <strain evidence="1">Cs-k2</strain>
    </source>
</reference>
<evidence type="ECO:0000313" key="2">
    <source>
        <dbReference type="Proteomes" id="UP000286415"/>
    </source>
</evidence>
<evidence type="ECO:0000313" key="1">
    <source>
        <dbReference type="EMBL" id="KAG5449054.1"/>
    </source>
</evidence>